<dbReference type="AlphaFoldDB" id="A0A059XTH9"/>
<evidence type="ECO:0000256" key="7">
    <source>
        <dbReference type="ARBA" id="ARBA00035293"/>
    </source>
</evidence>
<dbReference type="PANTHER" id="PTHR10724">
    <property type="entry name" value="30S RIBOSOMAL PROTEIN S1"/>
    <property type="match status" value="1"/>
</dbReference>
<organism evidence="11 12">
    <name type="scientific">Leptospirillum ferriphilum YSK</name>
    <dbReference type="NCBI Taxonomy" id="1441628"/>
    <lineage>
        <taxon>Bacteria</taxon>
        <taxon>Pseudomonadati</taxon>
        <taxon>Nitrospirota</taxon>
        <taxon>Nitrospiria</taxon>
        <taxon>Nitrospirales</taxon>
        <taxon>Nitrospiraceae</taxon>
        <taxon>Leptospirillum</taxon>
    </lineage>
</organism>
<keyword evidence="2" id="KW-0677">Repeat</keyword>
<keyword evidence="3" id="KW-0694">RNA-binding</keyword>
<dbReference type="FunFam" id="2.40.50.140:FF:000011">
    <property type="entry name" value="30S ribosomal protein S1"/>
    <property type="match status" value="2"/>
</dbReference>
<dbReference type="CDD" id="cd05687">
    <property type="entry name" value="S1_RPS1_repeat_ec1_hs1"/>
    <property type="match status" value="1"/>
</dbReference>
<dbReference type="InterPro" id="IPR035104">
    <property type="entry name" value="Ribosomal_protein_S1-like"/>
</dbReference>
<evidence type="ECO:0000256" key="8">
    <source>
        <dbReference type="ARBA" id="ARBA00035517"/>
    </source>
</evidence>
<keyword evidence="5" id="KW-0687">Ribonucleoprotein</keyword>
<dbReference type="PROSITE" id="PS50126">
    <property type="entry name" value="S1"/>
    <property type="match status" value="6"/>
</dbReference>
<dbReference type="CDD" id="cd05690">
    <property type="entry name" value="S1_RPS1_repeat_ec5"/>
    <property type="match status" value="1"/>
</dbReference>
<dbReference type="SUPFAM" id="SSF50249">
    <property type="entry name" value="Nucleic acid-binding proteins"/>
    <property type="match status" value="6"/>
</dbReference>
<comment type="similarity">
    <text evidence="1">Belongs to the bacterial ribosomal protein bS1 family.</text>
</comment>
<gene>
    <name evidence="11" type="ORF">Y981_05010</name>
</gene>
<dbReference type="InterPro" id="IPR050437">
    <property type="entry name" value="Ribos_protein_bS1-like"/>
</dbReference>
<dbReference type="InterPro" id="IPR012340">
    <property type="entry name" value="NA-bd_OB-fold"/>
</dbReference>
<reference evidence="11 12" key="2">
    <citation type="journal article" date="2015" name="Biomed. Res. Int.">
        <title>Effects of Arsenite Resistance on the Growth and Functional Gene Expression of Leptospirillum ferriphilum and Acidithiobacillus thiooxidans in Pure Culture and Coculture.</title>
        <authorList>
            <person name="Jiang H."/>
            <person name="Liang Y."/>
            <person name="Yin H."/>
            <person name="Xiao Y."/>
            <person name="Guo X."/>
            <person name="Xu Y."/>
            <person name="Hu Q."/>
            <person name="Liu H."/>
            <person name="Liu X."/>
        </authorList>
    </citation>
    <scope>NUCLEOTIDE SEQUENCE [LARGE SCALE GENOMIC DNA]</scope>
    <source>
        <strain evidence="11 12">YSK</strain>
    </source>
</reference>
<dbReference type="EMBL" id="CP007243">
    <property type="protein sequence ID" value="AIA30360.1"/>
    <property type="molecule type" value="Genomic_DNA"/>
</dbReference>
<evidence type="ECO:0000313" key="11">
    <source>
        <dbReference type="EMBL" id="AIA30360.1"/>
    </source>
</evidence>
<feature type="domain" description="S1 motif" evidence="10">
    <location>
        <begin position="216"/>
        <end position="284"/>
    </location>
</feature>
<feature type="domain" description="S1 motif" evidence="10">
    <location>
        <begin position="130"/>
        <end position="195"/>
    </location>
</feature>
<feature type="domain" description="S1 motif" evidence="10">
    <location>
        <begin position="476"/>
        <end position="545"/>
    </location>
</feature>
<dbReference type="FunFam" id="2.40.50.140:FF:000103">
    <property type="entry name" value="protein RRP5 homolog"/>
    <property type="match status" value="1"/>
</dbReference>
<evidence type="ECO:0000256" key="5">
    <source>
        <dbReference type="ARBA" id="ARBA00023274"/>
    </source>
</evidence>
<dbReference type="NCBIfam" id="NF004952">
    <property type="entry name" value="PRK06299.1-2"/>
    <property type="match status" value="1"/>
</dbReference>
<proteinExistence type="inferred from homology"/>
<dbReference type="RefSeq" id="WP_014960832.1">
    <property type="nucleotide sequence ID" value="NZ_CP007243.1"/>
</dbReference>
<dbReference type="FunFam" id="2.40.50.140:FF:000018">
    <property type="entry name" value="30S ribosomal protein S1"/>
    <property type="match status" value="1"/>
</dbReference>
<evidence type="ECO:0000256" key="1">
    <source>
        <dbReference type="ARBA" id="ARBA00006767"/>
    </source>
</evidence>
<dbReference type="Proteomes" id="UP000027059">
    <property type="component" value="Chromosome"/>
</dbReference>
<evidence type="ECO:0000256" key="6">
    <source>
        <dbReference type="ARBA" id="ARBA00025604"/>
    </source>
</evidence>
<dbReference type="GO" id="GO:0003729">
    <property type="term" value="F:mRNA binding"/>
    <property type="evidence" value="ECO:0007669"/>
    <property type="project" value="TreeGrafter"/>
</dbReference>
<dbReference type="Pfam" id="PF00575">
    <property type="entry name" value="S1"/>
    <property type="match status" value="6"/>
</dbReference>
<protein>
    <recommendedName>
        <fullName evidence="7">Small ribosomal subunit protein bS1</fullName>
    </recommendedName>
    <alternativeName>
        <fullName evidence="8">30S ribosomal protein S1</fullName>
    </alternativeName>
</protein>
<reference evidence="12" key="1">
    <citation type="submission" date="2014-02" db="EMBL/GenBank/DDBJ databases">
        <title>Complete genome sequence and comparative genomic analysis of the nitrogen-fixing bacterium Leptospirillum ferriphilum YSK.</title>
        <authorList>
            <person name="Guo X."/>
            <person name="Yin H."/>
            <person name="Liang Y."/>
            <person name="Hu Q."/>
            <person name="Ma L."/>
            <person name="Xiao Y."/>
            <person name="Zhang X."/>
            <person name="Qiu G."/>
            <person name="Liu X."/>
        </authorList>
    </citation>
    <scope>NUCLEOTIDE SEQUENCE [LARGE SCALE GENOMIC DNA]</scope>
    <source>
        <strain evidence="12">YSK</strain>
    </source>
</reference>
<dbReference type="GO" id="GO:0006412">
    <property type="term" value="P:translation"/>
    <property type="evidence" value="ECO:0007669"/>
    <property type="project" value="TreeGrafter"/>
</dbReference>
<keyword evidence="12" id="KW-1185">Reference proteome</keyword>
<comment type="function">
    <text evidence="6">Binds mRNA; thus facilitating recognition of the initiation point. It is needed to translate mRNA with a short Shine-Dalgarno (SD) purine-rich sequence.</text>
</comment>
<dbReference type="CDD" id="cd00164">
    <property type="entry name" value="S1_like"/>
    <property type="match status" value="1"/>
</dbReference>
<dbReference type="HOGENOM" id="CLU_015805_2_1_0"/>
<name>A0A059XTH9_9BACT</name>
<feature type="region of interest" description="Disordered" evidence="9">
    <location>
        <begin position="551"/>
        <end position="591"/>
    </location>
</feature>
<dbReference type="CDD" id="cd04465">
    <property type="entry name" value="S1_RPS1_repeat_ec2_hs2"/>
    <property type="match status" value="1"/>
</dbReference>
<keyword evidence="4 11" id="KW-0689">Ribosomal protein</keyword>
<dbReference type="PANTHER" id="PTHR10724:SF7">
    <property type="entry name" value="SMALL RIBOSOMAL SUBUNIT PROTEIN BS1C"/>
    <property type="match status" value="1"/>
</dbReference>
<evidence type="ECO:0000256" key="9">
    <source>
        <dbReference type="SAM" id="MobiDB-lite"/>
    </source>
</evidence>
<dbReference type="CDD" id="cd05688">
    <property type="entry name" value="S1_RPS1_repeat_ec3"/>
    <property type="match status" value="1"/>
</dbReference>
<evidence type="ECO:0000256" key="3">
    <source>
        <dbReference type="ARBA" id="ARBA00022884"/>
    </source>
</evidence>
<evidence type="ECO:0000256" key="4">
    <source>
        <dbReference type="ARBA" id="ARBA00022980"/>
    </source>
</evidence>
<dbReference type="GO" id="GO:0022627">
    <property type="term" value="C:cytosolic small ribosomal subunit"/>
    <property type="evidence" value="ECO:0007669"/>
    <property type="project" value="TreeGrafter"/>
</dbReference>
<feature type="domain" description="S1 motif" evidence="10">
    <location>
        <begin position="301"/>
        <end position="371"/>
    </location>
</feature>
<evidence type="ECO:0000313" key="12">
    <source>
        <dbReference type="Proteomes" id="UP000027059"/>
    </source>
</evidence>
<sequence length="591" mass="65613">MSIEQAVSKVTQVAEGQGMGVSDQDVMLSAEEMDRLYADTLRNLDEGSVVEGRVIEIYPSEVVVDIGYKSEGHISKSEFSEEEIQALKVDDIIHVYLEEREDVNGNLVLSKEKADRMKVWDAIEEQFNRSDVIEGRIISRIKGGMTVDVGLKAFLPGSQIDLRPVRDMDRLIGQTIQVRIIKMNKKRGNIIVSRRVLLEEWRDRRKKVTMDALKEGEVLEGIVKNITDYGAFIDLGGIDGLLHITDMSWGRVTNPQEFMNVGDKVNVVVLKHDKETGRVSLGLKQLTPDPWTTVGSRYPEGTRVNARVVSITDYGAFLEIEPGIEGLMHVTEMSWNHEVKHPSKIMSVGDTIEVQVLKIDEKNRKISLGLKQLGPNPWDDVEGKYPVGAVVSGKIKSLTDFGAFVGLDEGIDGLIHISDMSWTKHVRHPSEVFKKGQKVDVVVLKIEKERQRLSLGFKQVSEDPWDSDIPSRFPVGSFLDGVVTKVMDFGFFVELAEGIEGLVHVSEVDLESGQRLDQVYQPGMSLPVRVIKLDPAERKIGLSMKAVSADAPLEPAPAVSAQPAPGNAMEEALKSARKKGKKSTESPEENA</sequence>
<feature type="domain" description="S1 motif" evidence="10">
    <location>
        <begin position="388"/>
        <end position="458"/>
    </location>
</feature>
<feature type="domain" description="S1 motif" evidence="10">
    <location>
        <begin position="47"/>
        <end position="112"/>
    </location>
</feature>
<dbReference type="InterPro" id="IPR003029">
    <property type="entry name" value="S1_domain"/>
</dbReference>
<dbReference type="KEGG" id="lfp:Y981_05010"/>
<dbReference type="PRINTS" id="PR00681">
    <property type="entry name" value="RIBOSOMALS1"/>
</dbReference>
<evidence type="ECO:0000259" key="10">
    <source>
        <dbReference type="PROSITE" id="PS50126"/>
    </source>
</evidence>
<evidence type="ECO:0000256" key="2">
    <source>
        <dbReference type="ARBA" id="ARBA00022737"/>
    </source>
</evidence>
<dbReference type="GO" id="GO:0003735">
    <property type="term" value="F:structural constituent of ribosome"/>
    <property type="evidence" value="ECO:0007669"/>
    <property type="project" value="TreeGrafter"/>
</dbReference>
<dbReference type="Gene3D" id="2.40.50.140">
    <property type="entry name" value="Nucleic acid-binding proteins"/>
    <property type="match status" value="6"/>
</dbReference>
<accession>A0A059XTH9</accession>
<dbReference type="SMART" id="SM00316">
    <property type="entry name" value="S1"/>
    <property type="match status" value="6"/>
</dbReference>